<feature type="transmembrane region" description="Helical" evidence="1">
    <location>
        <begin position="31"/>
        <end position="53"/>
    </location>
</feature>
<evidence type="ECO:0000313" key="2">
    <source>
        <dbReference type="EMBL" id="MBB2147567.1"/>
    </source>
</evidence>
<keyword evidence="1" id="KW-0472">Membrane</keyword>
<dbReference type="InterPro" id="IPR021257">
    <property type="entry name" value="DUF2809"/>
</dbReference>
<feature type="transmembrane region" description="Helical" evidence="1">
    <location>
        <begin position="99"/>
        <end position="119"/>
    </location>
</feature>
<gene>
    <name evidence="2" type="ORF">GM920_01455</name>
</gene>
<dbReference type="EMBL" id="WNXC01000001">
    <property type="protein sequence ID" value="MBB2147567.1"/>
    <property type="molecule type" value="Genomic_DNA"/>
</dbReference>
<feature type="transmembrane region" description="Helical" evidence="1">
    <location>
        <begin position="9"/>
        <end position="25"/>
    </location>
</feature>
<reference evidence="2 3" key="1">
    <citation type="submission" date="2019-11" db="EMBL/GenBank/DDBJ databases">
        <title>Description of Pedobacter sp. LMG 31462T.</title>
        <authorList>
            <person name="Carlier A."/>
            <person name="Qi S."/>
            <person name="Vandamme P."/>
        </authorList>
    </citation>
    <scope>NUCLEOTIDE SEQUENCE [LARGE SCALE GENOMIC DNA]</scope>
    <source>
        <strain evidence="2 3">LMG 31462</strain>
    </source>
</reference>
<organism evidence="2 3">
    <name type="scientific">Pedobacter gandavensis</name>
    <dbReference type="NCBI Taxonomy" id="2679963"/>
    <lineage>
        <taxon>Bacteria</taxon>
        <taxon>Pseudomonadati</taxon>
        <taxon>Bacteroidota</taxon>
        <taxon>Sphingobacteriia</taxon>
        <taxon>Sphingobacteriales</taxon>
        <taxon>Sphingobacteriaceae</taxon>
        <taxon>Pedobacter</taxon>
    </lineage>
</organism>
<dbReference type="Proteomes" id="UP000636110">
    <property type="component" value="Unassembled WGS sequence"/>
</dbReference>
<feature type="transmembrane region" description="Helical" evidence="1">
    <location>
        <begin position="60"/>
        <end position="79"/>
    </location>
</feature>
<proteinExistence type="predicted"/>
<keyword evidence="3" id="KW-1185">Reference proteome</keyword>
<dbReference type="RefSeq" id="WP_182952835.1">
    <property type="nucleotide sequence ID" value="NZ_WNXC01000001.1"/>
</dbReference>
<keyword evidence="1" id="KW-0812">Transmembrane</keyword>
<sequence>MTIRKKDRFVYALLILLVIAAGILSRKTTLVPLIVGDILYAVMMFLIIKFLLIRSNWQKIGIISLSICYCIELAQLYDAPWINHIRSTTLGALVLGQGFLWSDMIAYTLGISICVLLFYRFNPIQDQA</sequence>
<dbReference type="Pfam" id="PF10990">
    <property type="entry name" value="DUF2809"/>
    <property type="match status" value="1"/>
</dbReference>
<comment type="caution">
    <text evidence="2">The sequence shown here is derived from an EMBL/GenBank/DDBJ whole genome shotgun (WGS) entry which is preliminary data.</text>
</comment>
<keyword evidence="1" id="KW-1133">Transmembrane helix</keyword>
<name>A0ABR6ER97_9SPHI</name>
<evidence type="ECO:0000313" key="3">
    <source>
        <dbReference type="Proteomes" id="UP000636110"/>
    </source>
</evidence>
<evidence type="ECO:0000256" key="1">
    <source>
        <dbReference type="SAM" id="Phobius"/>
    </source>
</evidence>
<accession>A0ABR6ER97</accession>
<protein>
    <submittedName>
        <fullName evidence="2">DUF2809 domain-containing protein</fullName>
    </submittedName>
</protein>